<sequence>MDLSEKLREAAQEGNIDGLYAIIQEDPYILESIDKVPFEDTPLHVAVAAGHDDFAMEIMNLKPSFARKLNKGGYSPIHLALQNEKTVRRLLAADKGLVRVKGRKGYTPLHCVAEQGNLRLLAQFLVDCPDCVQDVTILNETALHVAARSNKLEALQVLTQSLRRTYFYSSSLGKKLLNWKDKDGDTVLHIAASNNLPQMIKLLLDSKVNINKTNSRGKTALDVIRELPVCKSAKRKAMDILLEAEDLNASLTPRAQSLHELLGSKITFLERAFGEVFYDITNMSAERSSAVLVILVLILTSTYQATLSPPGGVSQGGKSALSSTSFLFFYIPNTIAFIITLILTLWLLAFHASGISTLLLVPLLLLYFCLLSSTFDISPTSAVIIFGVLPFLSLPVMLRVMGHAQRIKKYMVEEV</sequence>
<dbReference type="InterPro" id="IPR026961">
    <property type="entry name" value="PGG_dom"/>
</dbReference>
<dbReference type="InterPro" id="IPR002110">
    <property type="entry name" value="Ankyrin_rpt"/>
</dbReference>
<evidence type="ECO:0000313" key="5">
    <source>
        <dbReference type="RefSeq" id="XP_022748005.1"/>
    </source>
</evidence>
<feature type="transmembrane region" description="Helical" evidence="2">
    <location>
        <begin position="327"/>
        <end position="348"/>
    </location>
</feature>
<dbReference type="OrthoDB" id="998035at2759"/>
<keyword evidence="2" id="KW-0812">Transmembrane</keyword>
<dbReference type="PROSITE" id="PS50297">
    <property type="entry name" value="ANK_REP_REGION"/>
    <property type="match status" value="1"/>
</dbReference>
<evidence type="ECO:0000313" key="4">
    <source>
        <dbReference type="Proteomes" id="UP000515121"/>
    </source>
</evidence>
<evidence type="ECO:0000259" key="3">
    <source>
        <dbReference type="Pfam" id="PF13962"/>
    </source>
</evidence>
<keyword evidence="2" id="KW-1133">Transmembrane helix</keyword>
<feature type="domain" description="PGG" evidence="3">
    <location>
        <begin position="286"/>
        <end position="352"/>
    </location>
</feature>
<dbReference type="AlphaFoldDB" id="A0A6P5Z603"/>
<feature type="transmembrane region" description="Helical" evidence="2">
    <location>
        <begin position="290"/>
        <end position="307"/>
    </location>
</feature>
<dbReference type="Pfam" id="PF13857">
    <property type="entry name" value="Ank_5"/>
    <property type="match status" value="1"/>
</dbReference>
<dbReference type="InterPro" id="IPR036770">
    <property type="entry name" value="Ankyrin_rpt-contain_sf"/>
</dbReference>
<accession>A0A6P5Z603</accession>
<dbReference type="Gene3D" id="1.25.40.20">
    <property type="entry name" value="Ankyrin repeat-containing domain"/>
    <property type="match status" value="2"/>
</dbReference>
<dbReference type="SMART" id="SM00248">
    <property type="entry name" value="ANK"/>
    <property type="match status" value="5"/>
</dbReference>
<dbReference type="Pfam" id="PF13962">
    <property type="entry name" value="PGG"/>
    <property type="match status" value="1"/>
</dbReference>
<feature type="transmembrane region" description="Helical" evidence="2">
    <location>
        <begin position="355"/>
        <end position="375"/>
    </location>
</feature>
<dbReference type="Proteomes" id="UP000515121">
    <property type="component" value="Unplaced"/>
</dbReference>
<feature type="repeat" description="ANK" evidence="1">
    <location>
        <begin position="104"/>
        <end position="127"/>
    </location>
</feature>
<protein>
    <submittedName>
        <fullName evidence="5">Ankyrin repeat-containing protein BDA1-like</fullName>
    </submittedName>
</protein>
<name>A0A6P5Z603_DURZI</name>
<feature type="repeat" description="ANK" evidence="1">
    <location>
        <begin position="183"/>
        <end position="215"/>
    </location>
</feature>
<organism evidence="4 5">
    <name type="scientific">Durio zibethinus</name>
    <name type="common">Durian</name>
    <dbReference type="NCBI Taxonomy" id="66656"/>
    <lineage>
        <taxon>Eukaryota</taxon>
        <taxon>Viridiplantae</taxon>
        <taxon>Streptophyta</taxon>
        <taxon>Embryophyta</taxon>
        <taxon>Tracheophyta</taxon>
        <taxon>Spermatophyta</taxon>
        <taxon>Magnoliopsida</taxon>
        <taxon>eudicotyledons</taxon>
        <taxon>Gunneridae</taxon>
        <taxon>Pentapetalae</taxon>
        <taxon>rosids</taxon>
        <taxon>malvids</taxon>
        <taxon>Malvales</taxon>
        <taxon>Malvaceae</taxon>
        <taxon>Helicteroideae</taxon>
        <taxon>Durio</taxon>
    </lineage>
</organism>
<dbReference type="Pfam" id="PF12796">
    <property type="entry name" value="Ank_2"/>
    <property type="match status" value="1"/>
</dbReference>
<dbReference type="PANTHER" id="PTHR24128">
    <property type="entry name" value="HOMEOBOX PROTEIN WARIAI"/>
    <property type="match status" value="1"/>
</dbReference>
<keyword evidence="4" id="KW-1185">Reference proteome</keyword>
<proteinExistence type="predicted"/>
<gene>
    <name evidence="5" type="primary">LOC111297615</name>
</gene>
<dbReference type="PROSITE" id="PS50088">
    <property type="entry name" value="ANK_REPEAT"/>
    <property type="match status" value="2"/>
</dbReference>
<evidence type="ECO:0000256" key="1">
    <source>
        <dbReference type="PROSITE-ProRule" id="PRU00023"/>
    </source>
</evidence>
<dbReference type="SUPFAM" id="SSF48403">
    <property type="entry name" value="Ankyrin repeat"/>
    <property type="match status" value="1"/>
</dbReference>
<reference evidence="5" key="1">
    <citation type="submission" date="2025-08" db="UniProtKB">
        <authorList>
            <consortium name="RefSeq"/>
        </authorList>
    </citation>
    <scope>IDENTIFICATION</scope>
    <source>
        <tissue evidence="5">Fruit stalk</tissue>
    </source>
</reference>
<dbReference type="RefSeq" id="XP_022748005.1">
    <property type="nucleotide sequence ID" value="XM_022892270.1"/>
</dbReference>
<keyword evidence="2" id="KW-0472">Membrane</keyword>
<dbReference type="GeneID" id="111297615"/>
<dbReference type="KEGG" id="dzi:111297615"/>
<feature type="transmembrane region" description="Helical" evidence="2">
    <location>
        <begin position="381"/>
        <end position="401"/>
    </location>
</feature>
<evidence type="ECO:0000256" key="2">
    <source>
        <dbReference type="SAM" id="Phobius"/>
    </source>
</evidence>
<dbReference type="PANTHER" id="PTHR24128:SF46">
    <property type="entry name" value="ALPHA-LATROTOXIN-LHE1A-LIKE ISOFORM X1"/>
    <property type="match status" value="1"/>
</dbReference>
<keyword evidence="1" id="KW-0040">ANK repeat</keyword>